<gene>
    <name evidence="1" type="ORF">GDO81_030099</name>
</gene>
<keyword evidence="2" id="KW-1185">Reference proteome</keyword>
<evidence type="ECO:0000313" key="1">
    <source>
        <dbReference type="EMBL" id="KAG8534858.1"/>
    </source>
</evidence>
<sequence>MLSSRPPHSSRGQPLSSELLHFRLSLTHSFPWKQRQVTSQNFKGILMEFNKLKPTPRSRLGQSLRARGFWKWVNRTLLSRSFLDMVLISHIPRPHRRITFRTGVA</sequence>
<dbReference type="AlphaFoldDB" id="A0AAV6YFC9"/>
<dbReference type="Proteomes" id="UP000824782">
    <property type="component" value="Unassembled WGS sequence"/>
</dbReference>
<reference evidence="1" key="1">
    <citation type="thesis" date="2020" institute="ProQuest LLC" country="789 East Eisenhower Parkway, Ann Arbor, MI, USA">
        <title>Comparative Genomics and Chromosome Evolution.</title>
        <authorList>
            <person name="Mudd A.B."/>
        </authorList>
    </citation>
    <scope>NUCLEOTIDE SEQUENCE</scope>
    <source>
        <strain evidence="1">237g6f4</strain>
        <tissue evidence="1">Blood</tissue>
    </source>
</reference>
<evidence type="ECO:0000313" key="2">
    <source>
        <dbReference type="Proteomes" id="UP000824782"/>
    </source>
</evidence>
<protein>
    <submittedName>
        <fullName evidence="1">Uncharacterized protein</fullName>
    </submittedName>
</protein>
<dbReference type="EMBL" id="WNYA01088077">
    <property type="protein sequence ID" value="KAG8534858.1"/>
    <property type="molecule type" value="Genomic_DNA"/>
</dbReference>
<organism evidence="1 2">
    <name type="scientific">Engystomops pustulosus</name>
    <name type="common">Tungara frog</name>
    <name type="synonym">Physalaemus pustulosus</name>
    <dbReference type="NCBI Taxonomy" id="76066"/>
    <lineage>
        <taxon>Eukaryota</taxon>
        <taxon>Metazoa</taxon>
        <taxon>Chordata</taxon>
        <taxon>Craniata</taxon>
        <taxon>Vertebrata</taxon>
        <taxon>Euteleostomi</taxon>
        <taxon>Amphibia</taxon>
        <taxon>Batrachia</taxon>
        <taxon>Anura</taxon>
        <taxon>Neobatrachia</taxon>
        <taxon>Hyloidea</taxon>
        <taxon>Leptodactylidae</taxon>
        <taxon>Leiuperinae</taxon>
        <taxon>Engystomops</taxon>
    </lineage>
</organism>
<comment type="caution">
    <text evidence="1">The sequence shown here is derived from an EMBL/GenBank/DDBJ whole genome shotgun (WGS) entry which is preliminary data.</text>
</comment>
<name>A0AAV6YFC9_ENGPU</name>
<proteinExistence type="predicted"/>
<accession>A0AAV6YFC9</accession>